<accession>A0A146K9Q2</accession>
<dbReference type="PANTHER" id="PTHR45661:SF3">
    <property type="entry name" value="IG-LIKE DOMAIN-CONTAINING PROTEIN"/>
    <property type="match status" value="1"/>
</dbReference>
<gene>
    <name evidence="1" type="ORF">TPC1_14462</name>
</gene>
<organism evidence="1">
    <name type="scientific">Trepomonas sp. PC1</name>
    <dbReference type="NCBI Taxonomy" id="1076344"/>
    <lineage>
        <taxon>Eukaryota</taxon>
        <taxon>Metamonada</taxon>
        <taxon>Diplomonadida</taxon>
        <taxon>Hexamitidae</taxon>
        <taxon>Hexamitinae</taxon>
        <taxon>Trepomonas</taxon>
    </lineage>
</organism>
<dbReference type="AlphaFoldDB" id="A0A146K9Q2"/>
<dbReference type="InterPro" id="IPR032675">
    <property type="entry name" value="LRR_dom_sf"/>
</dbReference>
<dbReference type="EMBL" id="GDID01003299">
    <property type="protein sequence ID" value="JAP93307.1"/>
    <property type="molecule type" value="Transcribed_RNA"/>
</dbReference>
<sequence>VVFRGQTMSEELNQFMHNSLNNKLILKNVKEIKGLQFGNCQPALKNIHLLVSPQLVALKDGALTWSFVHRVVSPKLEILEYNAISNAINLIEIDLLNVHTFEQHSIHKCQSLRQIVNKRAVSLKSEIISHCFNLQLVEFSAVKHITSNFMLNCKIKTLSLRSLLSVDESNYQPRSKVVNIAFNQQLLKRCFSRVEEPVKPDFCQLFNQLPNECFLADTLTRQNIRQFNLHNSLLLPQNVLRIENEVECKFVSFLFVKNVQEIPPNFCQFNPLLKEVCLQTARLVGHSAFKQCYLLTFFEAVECLTVQKEAFQNCCNLIQVKMPNLQKIGDGAFAGCGLKEICFKNAFQVEKNAFNYFSGSEVELGCFNAQAFQFCVQNVKVISAKDFSDKRFVKVKRFQRKDADIIRFIALWAKKVKEKMASYKRGEIE</sequence>
<feature type="non-terminal residue" evidence="1">
    <location>
        <position position="1"/>
    </location>
</feature>
<proteinExistence type="predicted"/>
<dbReference type="Pfam" id="PF13306">
    <property type="entry name" value="LRR_5"/>
    <property type="match status" value="2"/>
</dbReference>
<dbReference type="Gene3D" id="3.80.10.10">
    <property type="entry name" value="Ribonuclease Inhibitor"/>
    <property type="match status" value="2"/>
</dbReference>
<dbReference type="InterPro" id="IPR053139">
    <property type="entry name" value="Surface_bspA-like"/>
</dbReference>
<evidence type="ECO:0000313" key="1">
    <source>
        <dbReference type="EMBL" id="JAP93307.1"/>
    </source>
</evidence>
<dbReference type="PANTHER" id="PTHR45661">
    <property type="entry name" value="SURFACE ANTIGEN"/>
    <property type="match status" value="1"/>
</dbReference>
<name>A0A146K9Q2_9EUKA</name>
<reference evidence="1" key="1">
    <citation type="submission" date="2015-07" db="EMBL/GenBank/DDBJ databases">
        <title>Adaptation to a free-living lifestyle via gene acquisitions in the diplomonad Trepomonas sp. PC1.</title>
        <authorList>
            <person name="Xu F."/>
            <person name="Jerlstrom-Hultqvist J."/>
            <person name="Kolisko M."/>
            <person name="Simpson A.G.B."/>
            <person name="Roger A.J."/>
            <person name="Svard S.G."/>
            <person name="Andersson J.O."/>
        </authorList>
    </citation>
    <scope>NUCLEOTIDE SEQUENCE</scope>
    <source>
        <strain evidence="1">PC1</strain>
    </source>
</reference>
<protein>
    <submittedName>
        <fullName evidence="1">Leucine rich repeats-containing protein</fullName>
    </submittedName>
</protein>
<dbReference type="InterPro" id="IPR026906">
    <property type="entry name" value="LRR_5"/>
</dbReference>